<evidence type="ECO:0000259" key="8">
    <source>
        <dbReference type="Pfam" id="PF00479"/>
    </source>
</evidence>
<keyword evidence="6 7" id="KW-0119">Carbohydrate metabolism</keyword>
<dbReference type="Pfam" id="PF02781">
    <property type="entry name" value="G6PD_C"/>
    <property type="match status" value="1"/>
</dbReference>
<feature type="binding site" evidence="7">
    <location>
        <position position="219"/>
    </location>
    <ligand>
        <name>substrate</name>
    </ligand>
</feature>
<dbReference type="NCBIfam" id="TIGR00871">
    <property type="entry name" value="zwf"/>
    <property type="match status" value="1"/>
</dbReference>
<evidence type="ECO:0000256" key="2">
    <source>
        <dbReference type="ARBA" id="ARBA00009975"/>
    </source>
</evidence>
<dbReference type="FunFam" id="3.40.50.720:FF:000079">
    <property type="entry name" value="Glucose-6-phosphate 1-dehydrogenase"/>
    <property type="match status" value="1"/>
</dbReference>
<dbReference type="PIRSF" id="PIRSF000110">
    <property type="entry name" value="G6PD"/>
    <property type="match status" value="1"/>
</dbReference>
<feature type="domain" description="Glucose-6-phosphate dehydrogenase NAD-binding" evidence="8">
    <location>
        <begin position="51"/>
        <end position="224"/>
    </location>
</feature>
<protein>
    <recommendedName>
        <fullName evidence="7">Glucose-6-phosphate 1-dehydrogenase</fullName>
        <shortName evidence="7">G6PD</shortName>
        <ecNumber evidence="7">1.1.1.49</ecNumber>
    </recommendedName>
</protein>
<dbReference type="Gene3D" id="3.30.360.10">
    <property type="entry name" value="Dihydrodipicolinate Reductase, domain 2"/>
    <property type="match status" value="1"/>
</dbReference>
<feature type="binding site" evidence="7">
    <location>
        <position position="215"/>
    </location>
    <ligand>
        <name>substrate</name>
    </ligand>
</feature>
<feature type="domain" description="Glucose-6-phosphate dehydrogenase C-terminal" evidence="9">
    <location>
        <begin position="226"/>
        <end position="526"/>
    </location>
</feature>
<dbReference type="InterPro" id="IPR036291">
    <property type="entry name" value="NAD(P)-bd_dom_sf"/>
</dbReference>
<evidence type="ECO:0000313" key="12">
    <source>
        <dbReference type="Proteomes" id="UP000001019"/>
    </source>
</evidence>
<dbReference type="EMBL" id="AE017042">
    <property type="protein sequence ID" value="AAS62127.1"/>
    <property type="molecule type" value="Genomic_DNA"/>
</dbReference>
<dbReference type="InterPro" id="IPR001282">
    <property type="entry name" value="G6P_DH"/>
</dbReference>
<dbReference type="KEGG" id="ypm:YP_1909"/>
<evidence type="ECO:0000256" key="3">
    <source>
        <dbReference type="ARBA" id="ARBA00022526"/>
    </source>
</evidence>
<dbReference type="Proteomes" id="UP000002490">
    <property type="component" value="Chromosome"/>
</dbReference>
<dbReference type="EMBL" id="AE009952">
    <property type="protein sequence ID" value="AAM85804.1"/>
    <property type="molecule type" value="Genomic_DNA"/>
</dbReference>
<dbReference type="HAMAP" id="MF_00966">
    <property type="entry name" value="G6PD"/>
    <property type="match status" value="1"/>
</dbReference>
<dbReference type="SUPFAM" id="SSF55347">
    <property type="entry name" value="Glyceraldehyde-3-phosphate dehydrogenase-like, C-terminal domain"/>
    <property type="match status" value="1"/>
</dbReference>
<feature type="binding site" evidence="7">
    <location>
        <begin position="130"/>
        <end position="131"/>
    </location>
    <ligand>
        <name>NADP(+)</name>
        <dbReference type="ChEBI" id="CHEBI:58349"/>
    </ligand>
</feature>
<sequence length="529" mass="60508">MTFFDAFLSGFTGYSQREYISNVRKLQISCNEENSMAVMNTVQVAQACDLVIFGAKGDLARRKLLPSLYQLEKAGHIHPDTRIIGVGRAEWDKDAYTAVVKEALDTFMKEPLDDELWQKLSSRLDFCNLDVNDSKHFTKLGKMLDQKHRTTINYFAMPPSTFGAICKGLGEAGLNKEPSRVVMEKPLGTDLAPSRVINDQVAEYFNECQVYRIDHYLGKETVLNLLALRFANSLFASNWDNRTIDHVQITVAEEVGIEGRWGYFDQAGQMRDMIQNHLLQILTMIAMSPPADLSTDRIRDEKVKVLRSLRRIDHTNVRETTVRGQYTAGFVQGNKVPGYLEEEGANKNSNTETFVSIRVDIDDWRWAGVPFYLRTGKRLPSKCSEVVVYFKNPALNLFRESYQQLPQNKLTIRLQPDEGIEIEVLNKVPGLEHKHRLQTTKLDLSFSKTFNEQHIADAYERLLLETMRGIQALFVRRDEVEEAWKWVDSIMNAWAADNEAPKPYQSGTWGPVASVAMITRDGRSWNEFE</sequence>
<dbReference type="InterPro" id="IPR022674">
    <property type="entry name" value="G6P_DH_NAD-bd"/>
</dbReference>
<accession>Q8D0F3</accession>
<dbReference type="PANTHER" id="PTHR23429">
    <property type="entry name" value="GLUCOSE-6-PHOSPHATE 1-DEHYDROGENASE G6PD"/>
    <property type="match status" value="1"/>
</dbReference>
<evidence type="ECO:0000256" key="7">
    <source>
        <dbReference type="HAMAP-Rule" id="MF_00966"/>
    </source>
</evidence>
<reference evidence="11" key="4">
    <citation type="submission" date="2016-05" db="EMBL/GenBank/DDBJ databases">
        <title>Reannotation of Yersinia pestis strain 91001 based on omics data.</title>
        <authorList>
            <person name="Yiqing M."/>
        </authorList>
    </citation>
    <scope>NUCLEOTIDE SEQUENCE</scope>
    <source>
        <strain evidence="11">91001</strain>
    </source>
</reference>
<reference evidence="10 13" key="1">
    <citation type="journal article" date="2002" name="J. Bacteriol.">
        <title>Genome sequence of Yersinia pestis KIM.</title>
        <authorList>
            <person name="Deng W."/>
            <person name="Burland V."/>
            <person name="Plunkett G.III."/>
            <person name="Boutin A."/>
            <person name="Mayhew G.F."/>
            <person name="Liss P."/>
            <person name="Perna N.T."/>
            <person name="Rose D.J."/>
            <person name="Mau B."/>
            <person name="Zhou S."/>
            <person name="Schwartz D.C."/>
            <person name="Fetherston J.D."/>
            <person name="Lindler L.E."/>
            <person name="Brubaker R.R."/>
            <person name="Plana G.V."/>
            <person name="Straley S.C."/>
            <person name="McDonough K.A."/>
            <person name="Nilles M.L."/>
            <person name="Matson J.S."/>
            <person name="Blattner F.R."/>
            <person name="Perry R.D."/>
        </authorList>
    </citation>
    <scope>NUCLEOTIDE SEQUENCE [LARGE SCALE GENOMIC DNA]</scope>
    <source>
        <strain evidence="10">KIM</strain>
        <strain evidence="13">KIM10+ / Biovar Mediaevalis</strain>
    </source>
</reference>
<dbReference type="PROSITE" id="PS00069">
    <property type="entry name" value="G6P_DEHYDROGENASE"/>
    <property type="match status" value="1"/>
</dbReference>
<dbReference type="GO" id="GO:0006098">
    <property type="term" value="P:pentose-phosphate shunt"/>
    <property type="evidence" value="ECO:0007669"/>
    <property type="project" value="UniProtKB-UniRule"/>
</dbReference>
<feature type="active site" description="Proton acceptor" evidence="7">
    <location>
        <position position="277"/>
    </location>
</feature>
<evidence type="ECO:0000259" key="9">
    <source>
        <dbReference type="Pfam" id="PF02781"/>
    </source>
</evidence>
<evidence type="ECO:0000256" key="4">
    <source>
        <dbReference type="ARBA" id="ARBA00022857"/>
    </source>
</evidence>
<comment type="caution">
    <text evidence="7">Lacks conserved residue(s) required for the propagation of feature annotation.</text>
</comment>
<keyword evidence="3 7" id="KW-0313">Glucose metabolism</keyword>
<evidence type="ECO:0000256" key="1">
    <source>
        <dbReference type="ARBA" id="ARBA00004937"/>
    </source>
</evidence>
<dbReference type="FunFam" id="3.30.360.10:FF:000011">
    <property type="entry name" value="Glucose-6-phosphate 1-dehydrogenase"/>
    <property type="match status" value="1"/>
</dbReference>
<feature type="binding site" evidence="7">
    <location>
        <position position="377"/>
    </location>
    <ligand>
        <name>substrate</name>
    </ligand>
</feature>
<dbReference type="EnsemblBacteria" id="AAS62127">
    <property type="protein sequence ID" value="AAS62127"/>
    <property type="gene ID" value="YP_1909"/>
</dbReference>
<dbReference type="IntAct" id="Q8D0F3">
    <property type="interactions" value="1"/>
</dbReference>
<comment type="pathway">
    <text evidence="1 7">Carbohydrate degradation; pentose phosphate pathway; D-ribulose 5-phosphate from D-glucose 6-phosphate (oxidative stage): step 1/3.</text>
</comment>
<proteinExistence type="inferred from homology"/>
<dbReference type="UniPathway" id="UPA00115">
    <property type="reaction ID" value="UER00408"/>
</dbReference>
<dbReference type="InterPro" id="IPR022675">
    <property type="entry name" value="G6P_DH_C"/>
</dbReference>
<dbReference type="Pfam" id="PF00479">
    <property type="entry name" value="G6PD_N"/>
    <property type="match status" value="1"/>
</dbReference>
<dbReference type="PRINTS" id="PR00079">
    <property type="entry name" value="G6PDHDRGNASE"/>
</dbReference>
<dbReference type="GO" id="GO:0050661">
    <property type="term" value="F:NADP binding"/>
    <property type="evidence" value="ECO:0007669"/>
    <property type="project" value="UniProtKB-UniRule"/>
</dbReference>
<dbReference type="GO" id="GO:0004345">
    <property type="term" value="F:glucose-6-phosphate dehydrogenase activity"/>
    <property type="evidence" value="ECO:0007669"/>
    <property type="project" value="UniProtKB-UniRule"/>
</dbReference>
<comment type="catalytic activity">
    <reaction evidence="7">
        <text>D-glucose 6-phosphate + NADP(+) = 6-phospho-D-glucono-1,5-lactone + NADPH + H(+)</text>
        <dbReference type="Rhea" id="RHEA:15841"/>
        <dbReference type="ChEBI" id="CHEBI:15378"/>
        <dbReference type="ChEBI" id="CHEBI:57783"/>
        <dbReference type="ChEBI" id="CHEBI:57955"/>
        <dbReference type="ChEBI" id="CHEBI:58349"/>
        <dbReference type="ChEBI" id="CHEBI:61548"/>
        <dbReference type="EC" id="1.1.1.49"/>
    </reaction>
</comment>
<organism evidence="10 13">
    <name type="scientific">Yersinia pestis</name>
    <dbReference type="NCBI Taxonomy" id="632"/>
    <lineage>
        <taxon>Bacteria</taxon>
        <taxon>Pseudomonadati</taxon>
        <taxon>Pseudomonadota</taxon>
        <taxon>Gammaproteobacteria</taxon>
        <taxon>Enterobacterales</taxon>
        <taxon>Yersiniaceae</taxon>
        <taxon>Yersinia</taxon>
    </lineage>
</organism>
<dbReference type="HOGENOM" id="CLU_013524_5_0_6"/>
<feature type="binding site" evidence="7">
    <location>
        <position position="88"/>
    </location>
    <ligand>
        <name>NADP(+)</name>
        <dbReference type="ChEBI" id="CHEBI:58349"/>
    </ligand>
</feature>
<dbReference type="KEGG" id="ypk:y2244"/>
<accession>Q74U42</accession>
<comment type="similarity">
    <text evidence="2 7">Belongs to the glucose-6-phosphate dehydrogenase family.</text>
</comment>
<dbReference type="GO" id="GO:0006006">
    <property type="term" value="P:glucose metabolic process"/>
    <property type="evidence" value="ECO:0007669"/>
    <property type="project" value="UniProtKB-KW"/>
</dbReference>
<dbReference type="PANTHER" id="PTHR23429:SF0">
    <property type="entry name" value="GLUCOSE-6-PHOSPHATE 1-DEHYDROGENASE"/>
    <property type="match status" value="1"/>
</dbReference>
<dbReference type="AlphaFoldDB" id="Q8D0F3"/>
<evidence type="ECO:0000313" key="11">
    <source>
        <dbReference type="EMBL" id="AAS62127.1"/>
    </source>
</evidence>
<dbReference type="InterPro" id="IPR019796">
    <property type="entry name" value="G6P_DH_AS"/>
</dbReference>
<comment type="function">
    <text evidence="7">Catalyzes the oxidation of glucose 6-phosphate to 6-phosphogluconolactone.</text>
</comment>
<keyword evidence="4 7" id="KW-0521">NADP</keyword>
<feature type="binding site" evidence="7">
    <location>
        <position position="382"/>
    </location>
    <ligand>
        <name>substrate</name>
    </ligand>
</feature>
<feature type="binding site" evidence="7">
    <location>
        <position position="272"/>
    </location>
    <ligand>
        <name>substrate</name>
    </ligand>
</feature>
<dbReference type="Proteomes" id="UP000001019">
    <property type="component" value="Chromosome"/>
</dbReference>
<dbReference type="SUPFAM" id="SSF51735">
    <property type="entry name" value="NAD(P)-binding Rossmann-fold domains"/>
    <property type="match status" value="1"/>
</dbReference>
<evidence type="ECO:0000313" key="13">
    <source>
        <dbReference type="Proteomes" id="UP000002490"/>
    </source>
</evidence>
<feature type="binding site" evidence="7">
    <location>
        <position position="185"/>
    </location>
    <ligand>
        <name>NADP(+)</name>
        <dbReference type="ChEBI" id="CHEBI:58349"/>
    </ligand>
</feature>
<reference evidence="11" key="2">
    <citation type="submission" date="2003-04" db="EMBL/GenBank/DDBJ databases">
        <authorList>
            <person name="Song Y."/>
            <person name="Tong Z."/>
            <person name="Wang L."/>
            <person name="Han Y."/>
            <person name="Zhang J."/>
            <person name="Pei D."/>
            <person name="Wang J."/>
            <person name="Zhou D."/>
            <person name="Han Y."/>
            <person name="Pang X."/>
            <person name="Zhai J."/>
            <person name="Chen F."/>
            <person name="Qin H."/>
            <person name="Wang J."/>
            <person name="Li S."/>
            <person name="Guo Z."/>
            <person name="Ye C."/>
            <person name="Du Z."/>
            <person name="Lin W."/>
            <person name="Wang J."/>
            <person name="Yu J."/>
            <person name="Yang H."/>
            <person name="Wang J."/>
            <person name="Huang P."/>
            <person name="Yang R."/>
        </authorList>
    </citation>
    <scope>NUCLEOTIDE SEQUENCE</scope>
    <source>
        <strain evidence="11">91001</strain>
    </source>
</reference>
<feature type="binding site" evidence="7">
    <location>
        <position position="253"/>
    </location>
    <ligand>
        <name>substrate</name>
    </ligand>
</feature>
<reference evidence="12" key="3">
    <citation type="journal article" date="2004" name="DNA Res.">
        <title>Complete genome sequence of Yersinia pestis strain 91001, an isolate avirulent to humans.</title>
        <authorList>
            <person name="Song Y."/>
            <person name="Tong Z."/>
            <person name="Wang J."/>
            <person name="Wang L."/>
            <person name="Guo Z."/>
            <person name="Han Y."/>
            <person name="Zhang J."/>
            <person name="Pei D."/>
            <person name="Zhou D."/>
            <person name="Qin H."/>
            <person name="Pang X."/>
            <person name="Han Y."/>
            <person name="Zhai J."/>
            <person name="Li M."/>
            <person name="Cui B."/>
            <person name="Qi Z."/>
            <person name="Jin L."/>
            <person name="Dai R."/>
            <person name="Chen F."/>
            <person name="Li S."/>
            <person name="Ye C."/>
            <person name="Du Z."/>
            <person name="Lin W."/>
            <person name="Wang J."/>
            <person name="Yu J."/>
            <person name="Yang H."/>
            <person name="Wang J."/>
            <person name="Huang P."/>
            <person name="Yang R."/>
        </authorList>
    </citation>
    <scope>NUCLEOTIDE SEQUENCE [LARGE SCALE GENOMIC DNA]</scope>
    <source>
        <strain evidence="12">91001 / Biovar Mediaevalis</strain>
    </source>
</reference>
<evidence type="ECO:0000256" key="6">
    <source>
        <dbReference type="ARBA" id="ARBA00023277"/>
    </source>
</evidence>
<gene>
    <name evidence="7 10" type="primary">zwf</name>
    <name evidence="10" type="ordered locus">y2244</name>
    <name evidence="11" type="ordered locus">YP_1909</name>
</gene>
<evidence type="ECO:0000256" key="5">
    <source>
        <dbReference type="ARBA" id="ARBA00023002"/>
    </source>
</evidence>
<dbReference type="NCBIfam" id="NF009492">
    <property type="entry name" value="PRK12853.1-3"/>
    <property type="match status" value="1"/>
</dbReference>
<evidence type="ECO:0000313" key="10">
    <source>
        <dbReference type="EMBL" id="AAM85804.1"/>
    </source>
</evidence>
<dbReference type="EC" id="1.1.1.49" evidence="7"/>
<name>Q8D0F3_YERPE</name>
<dbReference type="Gene3D" id="3.40.50.720">
    <property type="entry name" value="NAD(P)-binding Rossmann-like Domain"/>
    <property type="match status" value="1"/>
</dbReference>
<keyword evidence="5 7" id="KW-0560">Oxidoreductase</keyword>